<accession>A0A0D9XSH6</accession>
<dbReference type="GO" id="GO:0008374">
    <property type="term" value="F:O-acyltransferase activity"/>
    <property type="evidence" value="ECO:0007669"/>
    <property type="project" value="InterPro"/>
</dbReference>
<protein>
    <recommendedName>
        <fullName evidence="1">O-acyltransferase WSD1 C-terminal domain-containing protein</fullName>
    </recommendedName>
</protein>
<dbReference type="Proteomes" id="UP000032180">
    <property type="component" value="Chromosome 11"/>
</dbReference>
<dbReference type="PANTHER" id="PTHR31650">
    <property type="entry name" value="O-ACYLTRANSFERASE (WSD1-LIKE) FAMILY PROTEIN"/>
    <property type="match status" value="1"/>
</dbReference>
<proteinExistence type="predicted"/>
<dbReference type="Pfam" id="PF06974">
    <property type="entry name" value="WS_DGAT_C"/>
    <property type="match status" value="1"/>
</dbReference>
<feature type="domain" description="O-acyltransferase WSD1 C-terminal" evidence="1">
    <location>
        <begin position="105"/>
        <end position="161"/>
    </location>
</feature>
<evidence type="ECO:0000259" key="1">
    <source>
        <dbReference type="Pfam" id="PF06974"/>
    </source>
</evidence>
<dbReference type="GO" id="GO:0019432">
    <property type="term" value="P:triglyceride biosynthetic process"/>
    <property type="evidence" value="ECO:0007669"/>
    <property type="project" value="TreeGrafter"/>
</dbReference>
<reference evidence="3" key="2">
    <citation type="submission" date="2013-12" db="EMBL/GenBank/DDBJ databases">
        <authorList>
            <person name="Yu Y."/>
            <person name="Lee S."/>
            <person name="de Baynast K."/>
            <person name="Wissotski M."/>
            <person name="Liu L."/>
            <person name="Talag J."/>
            <person name="Goicoechea J."/>
            <person name="Angelova A."/>
            <person name="Jetty R."/>
            <person name="Kudrna D."/>
            <person name="Golser W."/>
            <person name="Rivera L."/>
            <person name="Zhang J."/>
            <person name="Wing R."/>
        </authorList>
    </citation>
    <scope>NUCLEOTIDE SEQUENCE</scope>
</reference>
<dbReference type="AlphaFoldDB" id="A0A0D9XSH6"/>
<name>A0A0D9XSH6_9ORYZ</name>
<reference evidence="2 3" key="1">
    <citation type="submission" date="2012-08" db="EMBL/GenBank/DDBJ databases">
        <title>Oryza genome evolution.</title>
        <authorList>
            <person name="Wing R.A."/>
        </authorList>
    </citation>
    <scope>NUCLEOTIDE SEQUENCE</scope>
</reference>
<dbReference type="Gramene" id="LPERR11G11930.1">
    <property type="protein sequence ID" value="LPERR11G11930.1"/>
    <property type="gene ID" value="LPERR11G11930"/>
</dbReference>
<dbReference type="PANTHER" id="PTHR31650:SF42">
    <property type="entry name" value="OS01G0770100 PROTEIN"/>
    <property type="match status" value="1"/>
</dbReference>
<reference evidence="2" key="3">
    <citation type="submission" date="2015-04" db="UniProtKB">
        <authorList>
            <consortium name="EnsemblPlants"/>
        </authorList>
    </citation>
    <scope>IDENTIFICATION</scope>
</reference>
<dbReference type="InterPro" id="IPR045034">
    <property type="entry name" value="O-acyltransferase_WSD1-like"/>
</dbReference>
<dbReference type="eggNOG" id="ENOG502QTZ2">
    <property type="taxonomic scope" value="Eukaryota"/>
</dbReference>
<organism evidence="2 3">
    <name type="scientific">Leersia perrieri</name>
    <dbReference type="NCBI Taxonomy" id="77586"/>
    <lineage>
        <taxon>Eukaryota</taxon>
        <taxon>Viridiplantae</taxon>
        <taxon>Streptophyta</taxon>
        <taxon>Embryophyta</taxon>
        <taxon>Tracheophyta</taxon>
        <taxon>Spermatophyta</taxon>
        <taxon>Magnoliopsida</taxon>
        <taxon>Liliopsida</taxon>
        <taxon>Poales</taxon>
        <taxon>Poaceae</taxon>
        <taxon>BOP clade</taxon>
        <taxon>Oryzoideae</taxon>
        <taxon>Oryzeae</taxon>
        <taxon>Oryzinae</taxon>
        <taxon>Leersia</taxon>
    </lineage>
</organism>
<dbReference type="HOGENOM" id="CLU_1317121_0_0_1"/>
<keyword evidence="3" id="KW-1185">Reference proteome</keyword>
<dbReference type="EnsemblPlants" id="LPERR11G11930.1">
    <property type="protein sequence ID" value="LPERR11G11930.1"/>
    <property type="gene ID" value="LPERR11G11930"/>
</dbReference>
<evidence type="ECO:0000313" key="3">
    <source>
        <dbReference type="Proteomes" id="UP000032180"/>
    </source>
</evidence>
<evidence type="ECO:0000313" key="2">
    <source>
        <dbReference type="EnsemblPlants" id="LPERR11G11930.1"/>
    </source>
</evidence>
<sequence length="209" mass="23221">MDAAAHTLHAKEATHYISTRRTAIYGSGNATTPLVEEPVSPSARLMENFYIVVTVNDVLIGITYSALSRYYFRKSGDTRLSHMEHGTRASVDMINSGREEEVKLGNALGFIILPFHVGMHKDPLDYVRKAKKVVDRKKSSLEVVFTNLVAEVVFKLFGLKVEFCGHPVVFIAPSVYGPPEAQFPDCHELLDDFAESLRHIKDAALTLGN</sequence>
<dbReference type="GO" id="GO:0005886">
    <property type="term" value="C:plasma membrane"/>
    <property type="evidence" value="ECO:0007669"/>
    <property type="project" value="TreeGrafter"/>
</dbReference>
<dbReference type="STRING" id="77586.A0A0D9XSH6"/>
<dbReference type="InterPro" id="IPR009721">
    <property type="entry name" value="O-acyltransferase_WSD1_C"/>
</dbReference>